<evidence type="ECO:0008006" key="4">
    <source>
        <dbReference type="Google" id="ProtNLM"/>
    </source>
</evidence>
<dbReference type="EMBL" id="NKFA01000035">
    <property type="protein sequence ID" value="OXI33390.1"/>
    <property type="molecule type" value="Genomic_DNA"/>
</dbReference>
<gene>
    <name evidence="2" type="ORF">CFB84_38800</name>
</gene>
<dbReference type="Proteomes" id="UP000214600">
    <property type="component" value="Unassembled WGS sequence"/>
</dbReference>
<dbReference type="CDD" id="cd14743">
    <property type="entry name" value="PAAR_CT_1"/>
    <property type="match status" value="1"/>
</dbReference>
<sequence length="85" mass="8580">MKPVVLVGHRHSCPIHGEGTVTSGAQSFDVNGRAVARVGDKTSCGAVIQTGSPGSSVEGQPVARLGDTTSHGGTLIEGDVGWLVE</sequence>
<dbReference type="Gene3D" id="2.60.200.60">
    <property type="match status" value="2"/>
</dbReference>
<feature type="region of interest" description="Disordered" evidence="1">
    <location>
        <begin position="47"/>
        <end position="71"/>
    </location>
</feature>
<comment type="caution">
    <text evidence="2">The sequence shown here is derived from an EMBL/GenBank/DDBJ whole genome shotgun (WGS) entry which is preliminary data.</text>
</comment>
<dbReference type="InterPro" id="IPR008727">
    <property type="entry name" value="PAAR_motif"/>
</dbReference>
<reference evidence="2 3" key="2">
    <citation type="submission" date="2017-08" db="EMBL/GenBank/DDBJ databases">
        <title>WGS of novel Burkholderia cepaca complex species.</title>
        <authorList>
            <person name="Lipuma J."/>
            <person name="Spilker T."/>
        </authorList>
    </citation>
    <scope>NUCLEOTIDE SEQUENCE [LARGE SCALE GENOMIC DNA]</scope>
    <source>
        <strain evidence="2 3">AU17325</strain>
    </source>
</reference>
<name>A0A228HT90_9BURK</name>
<evidence type="ECO:0000313" key="2">
    <source>
        <dbReference type="EMBL" id="OXI33390.1"/>
    </source>
</evidence>
<organism evidence="2 3">
    <name type="scientific">Burkholderia aenigmatica</name>
    <dbReference type="NCBI Taxonomy" id="2015348"/>
    <lineage>
        <taxon>Bacteria</taxon>
        <taxon>Pseudomonadati</taxon>
        <taxon>Pseudomonadota</taxon>
        <taxon>Betaproteobacteria</taxon>
        <taxon>Burkholderiales</taxon>
        <taxon>Burkholderiaceae</taxon>
        <taxon>Burkholderia</taxon>
        <taxon>Burkholderia cepacia complex</taxon>
    </lineage>
</organism>
<proteinExistence type="predicted"/>
<dbReference type="Pfam" id="PF05488">
    <property type="entry name" value="PAAR_motif"/>
    <property type="match status" value="1"/>
</dbReference>
<evidence type="ECO:0000256" key="1">
    <source>
        <dbReference type="SAM" id="MobiDB-lite"/>
    </source>
</evidence>
<dbReference type="GeneID" id="99664370"/>
<evidence type="ECO:0000313" key="3">
    <source>
        <dbReference type="Proteomes" id="UP000214600"/>
    </source>
</evidence>
<dbReference type="AlphaFoldDB" id="A0A228HT90"/>
<dbReference type="RefSeq" id="WP_089454274.1">
    <property type="nucleotide sequence ID" value="NZ_CP184470.1"/>
</dbReference>
<reference evidence="3" key="1">
    <citation type="submission" date="2017-06" db="EMBL/GenBank/DDBJ databases">
        <authorList>
            <person name="LiPuma J."/>
            <person name="Spilker T."/>
        </authorList>
    </citation>
    <scope>NUCLEOTIDE SEQUENCE [LARGE SCALE GENOMIC DNA]</scope>
    <source>
        <strain evidence="3">AU17325</strain>
    </source>
</reference>
<protein>
    <recommendedName>
        <fullName evidence="4">PAAR domain-containing protein</fullName>
    </recommendedName>
</protein>
<accession>A0A228HT90</accession>
<feature type="compositionally biased region" description="Polar residues" evidence="1">
    <location>
        <begin position="49"/>
        <end position="58"/>
    </location>
</feature>
<dbReference type="OrthoDB" id="9807902at2"/>